<feature type="transmembrane region" description="Helical" evidence="1">
    <location>
        <begin position="47"/>
        <end position="69"/>
    </location>
</feature>
<dbReference type="RefSeq" id="WP_108383743.1">
    <property type="nucleotide sequence ID" value="NZ_CP028858.1"/>
</dbReference>
<proteinExistence type="predicted"/>
<dbReference type="KEGG" id="harc:HARCEL1_11555"/>
<dbReference type="Proteomes" id="UP000244727">
    <property type="component" value="Chromosome"/>
</dbReference>
<keyword evidence="1" id="KW-0812">Transmembrane</keyword>
<keyword evidence="1" id="KW-1133">Transmembrane helix</keyword>
<evidence type="ECO:0000256" key="1">
    <source>
        <dbReference type="SAM" id="Phobius"/>
    </source>
</evidence>
<feature type="transmembrane region" description="Helical" evidence="1">
    <location>
        <begin position="120"/>
        <end position="142"/>
    </location>
</feature>
<sequence>MTNVPDLASVLFVLVGLLSIGIAITLVAGSIVVSLVVAWLTDIEFPVVVTGVISMLTTVTSVLGLIWLHLTTSGIAVKLVGIFVAAVLVCCLLTLVPIAVGGWISTRLHEDLTLGRGTHVVACGWLVGLGGHFALSSVVAPIASVSPTVETVAVGLWILSLLLVPVGMAVAARYADRIAATIDQTSPHWGRPLLSIRVR</sequence>
<dbReference type="AlphaFoldDB" id="A0A2R4X3C1"/>
<protein>
    <submittedName>
        <fullName evidence="2">Uncharacterized protein</fullName>
    </submittedName>
</protein>
<accession>A0A2R4X3C1</accession>
<gene>
    <name evidence="2" type="ORF">HARCEL1_11555</name>
</gene>
<reference evidence="2 3" key="1">
    <citation type="submission" date="2018-04" db="EMBL/GenBank/DDBJ databases">
        <title>Halococcoides cellulosivorans gen. nov., sp. nov., an extremely halophilic cellulose-utilizing haloarchaeon from hypersaline lakes.</title>
        <authorList>
            <person name="Sorokin D.Y."/>
            <person name="Toshchakov S.V."/>
            <person name="Samarov N.I."/>
            <person name="Korzhenkov A."/>
            <person name="Kublanov I.V."/>
        </authorList>
    </citation>
    <scope>NUCLEOTIDE SEQUENCE [LARGE SCALE GENOMIC DNA]</scope>
    <source>
        <strain evidence="2 3">HArcel1</strain>
    </source>
</reference>
<keyword evidence="1" id="KW-0472">Membrane</keyword>
<feature type="transmembrane region" description="Helical" evidence="1">
    <location>
        <begin position="75"/>
        <end position="100"/>
    </location>
</feature>
<name>A0A2R4X3C1_9EURY</name>
<keyword evidence="3" id="KW-1185">Reference proteome</keyword>
<feature type="transmembrane region" description="Helical" evidence="1">
    <location>
        <begin position="154"/>
        <end position="175"/>
    </location>
</feature>
<evidence type="ECO:0000313" key="2">
    <source>
        <dbReference type="EMBL" id="AWB28295.1"/>
    </source>
</evidence>
<dbReference type="EMBL" id="CP028858">
    <property type="protein sequence ID" value="AWB28295.1"/>
    <property type="molecule type" value="Genomic_DNA"/>
</dbReference>
<feature type="transmembrane region" description="Helical" evidence="1">
    <location>
        <begin position="12"/>
        <end position="40"/>
    </location>
</feature>
<dbReference type="GeneID" id="36513152"/>
<organism evidence="2 3">
    <name type="scientific">Halococcoides cellulosivorans</name>
    <dbReference type="NCBI Taxonomy" id="1679096"/>
    <lineage>
        <taxon>Archaea</taxon>
        <taxon>Methanobacteriati</taxon>
        <taxon>Methanobacteriota</taxon>
        <taxon>Stenosarchaea group</taxon>
        <taxon>Halobacteria</taxon>
        <taxon>Halobacteriales</taxon>
        <taxon>Haloarculaceae</taxon>
        <taxon>Halococcoides</taxon>
    </lineage>
</organism>
<evidence type="ECO:0000313" key="3">
    <source>
        <dbReference type="Proteomes" id="UP000244727"/>
    </source>
</evidence>